<dbReference type="Pfam" id="PF00106">
    <property type="entry name" value="adh_short"/>
    <property type="match status" value="1"/>
</dbReference>
<gene>
    <name evidence="3" type="ORF">S06H3_24078</name>
</gene>
<evidence type="ECO:0000313" key="3">
    <source>
        <dbReference type="EMBL" id="GAI13499.1"/>
    </source>
</evidence>
<comment type="caution">
    <text evidence="3">The sequence shown here is derived from an EMBL/GenBank/DDBJ whole genome shotgun (WGS) entry which is preliminary data.</text>
</comment>
<sequence>MMLPDKIAIVTGASKGIGRAIALRFAKEGANIVIADVDTDEAEEVAQMIREMGRECLVVKCDVSSAQGVEEMVEKTMQKFGRIDILVNNAGVSSMATMVELEEKDWDFNMDINAKGQFLCSRAVAKHMIKQRSGKIIN</sequence>
<reference evidence="3" key="1">
    <citation type="journal article" date="2014" name="Front. Microbiol.">
        <title>High frequency of phylogenetically diverse reductive dehalogenase-homologous genes in deep subseafloor sedimentary metagenomes.</title>
        <authorList>
            <person name="Kawai M."/>
            <person name="Futagami T."/>
            <person name="Toyoda A."/>
            <person name="Takaki Y."/>
            <person name="Nishi S."/>
            <person name="Hori S."/>
            <person name="Arai W."/>
            <person name="Tsubouchi T."/>
            <person name="Morono Y."/>
            <person name="Uchiyama I."/>
            <person name="Ito T."/>
            <person name="Fujiyama A."/>
            <person name="Inagaki F."/>
            <person name="Takami H."/>
        </authorList>
    </citation>
    <scope>NUCLEOTIDE SEQUENCE</scope>
    <source>
        <strain evidence="3">Expedition CK06-06</strain>
    </source>
</reference>
<dbReference type="InterPro" id="IPR036291">
    <property type="entry name" value="NAD(P)-bd_dom_sf"/>
</dbReference>
<dbReference type="InterPro" id="IPR002347">
    <property type="entry name" value="SDR_fam"/>
</dbReference>
<protein>
    <submittedName>
        <fullName evidence="3">Uncharacterized protein</fullName>
    </submittedName>
</protein>
<evidence type="ECO:0000256" key="2">
    <source>
        <dbReference type="ARBA" id="ARBA00023002"/>
    </source>
</evidence>
<dbReference type="PANTHER" id="PTHR43669:SF14">
    <property type="entry name" value="OXIDOREDUCTASE"/>
    <property type="match status" value="1"/>
</dbReference>
<feature type="non-terminal residue" evidence="3">
    <location>
        <position position="138"/>
    </location>
</feature>
<dbReference type="GO" id="GO:0016491">
    <property type="term" value="F:oxidoreductase activity"/>
    <property type="evidence" value="ECO:0007669"/>
    <property type="project" value="UniProtKB-KW"/>
</dbReference>
<dbReference type="SUPFAM" id="SSF51735">
    <property type="entry name" value="NAD(P)-binding Rossmann-fold domains"/>
    <property type="match status" value="1"/>
</dbReference>
<dbReference type="EMBL" id="BARV01013271">
    <property type="protein sequence ID" value="GAI13499.1"/>
    <property type="molecule type" value="Genomic_DNA"/>
</dbReference>
<name>X1N4H5_9ZZZZ</name>
<accession>X1N4H5</accession>
<dbReference type="AlphaFoldDB" id="X1N4H5"/>
<keyword evidence="2" id="KW-0560">Oxidoreductase</keyword>
<proteinExistence type="inferred from homology"/>
<comment type="similarity">
    <text evidence="1">Belongs to the short-chain dehydrogenases/reductases (SDR) family.</text>
</comment>
<dbReference type="PRINTS" id="PR00081">
    <property type="entry name" value="GDHRDH"/>
</dbReference>
<dbReference type="Gene3D" id="3.40.50.720">
    <property type="entry name" value="NAD(P)-binding Rossmann-like Domain"/>
    <property type="match status" value="1"/>
</dbReference>
<dbReference type="PANTHER" id="PTHR43669">
    <property type="entry name" value="5-KETO-D-GLUCONATE 5-REDUCTASE"/>
    <property type="match status" value="1"/>
</dbReference>
<organism evidence="3">
    <name type="scientific">marine sediment metagenome</name>
    <dbReference type="NCBI Taxonomy" id="412755"/>
    <lineage>
        <taxon>unclassified sequences</taxon>
        <taxon>metagenomes</taxon>
        <taxon>ecological metagenomes</taxon>
    </lineage>
</organism>
<evidence type="ECO:0000256" key="1">
    <source>
        <dbReference type="ARBA" id="ARBA00006484"/>
    </source>
</evidence>